<dbReference type="EMBL" id="JAIOIU010000166">
    <property type="protein sequence ID" value="MBZ0161056.1"/>
    <property type="molecule type" value="Genomic_DNA"/>
</dbReference>
<dbReference type="AlphaFoldDB" id="A0AAJ1EKC1"/>
<evidence type="ECO:0000313" key="4">
    <source>
        <dbReference type="Proteomes" id="UP001197609"/>
    </source>
</evidence>
<sequence length="302" mass="33348">MATHPLDRSRLRSRYRFTGTLVLETALHIGGGREASTVTDSPIVRDGIGRPIIPGSSFKGAFRAGMERLVPNVGFKTCALDKANRCLSMNNDLADKYRMVSEAASRGIVLGVGNNDLAQREREALRALRREGWIGEELSESHLLDLLAEYLCDTCKTFGSVHLAAAARFHDLPVIEPWAETTQIRDGVGIDRDSERAVEQIKFDYEIVPAQTTFDFSMTLENPTERDLALIALGLYEFIEGMIPLGGIRSRGLGRCRLVDMKMAVVDFTQPGDLSAYLQRGWPEATPLGDFITRHIAALLPG</sequence>
<organism evidence="3 4">
    <name type="scientific">Candidatus Methylomirabilis tolerans</name>
    <dbReference type="NCBI Taxonomy" id="3123416"/>
    <lineage>
        <taxon>Bacteria</taxon>
        <taxon>Candidatus Methylomirabilota</taxon>
        <taxon>Candidatus Methylomirabilia</taxon>
        <taxon>Candidatus Methylomirabilales</taxon>
        <taxon>Candidatus Methylomirabilaceae</taxon>
        <taxon>Candidatus Methylomirabilis</taxon>
    </lineage>
</organism>
<evidence type="ECO:0000256" key="1">
    <source>
        <dbReference type="ARBA" id="ARBA00023118"/>
    </source>
</evidence>
<evidence type="ECO:0000259" key="2">
    <source>
        <dbReference type="Pfam" id="PF03787"/>
    </source>
</evidence>
<evidence type="ECO:0000313" key="3">
    <source>
        <dbReference type="EMBL" id="MBZ0161056.1"/>
    </source>
</evidence>
<dbReference type="NCBIfam" id="TIGR02581">
    <property type="entry name" value="cas_cyan_RAMP"/>
    <property type="match status" value="1"/>
</dbReference>
<dbReference type="Pfam" id="PF03787">
    <property type="entry name" value="RAMPs"/>
    <property type="match status" value="1"/>
</dbReference>
<feature type="domain" description="CRISPR type III-associated protein" evidence="2">
    <location>
        <begin position="20"/>
        <end position="257"/>
    </location>
</feature>
<dbReference type="PANTHER" id="PTHR35579:SF6">
    <property type="entry name" value="DUF324 DOMAIN-CONTAINING PROTEIN"/>
    <property type="match status" value="1"/>
</dbReference>
<dbReference type="GO" id="GO:0051607">
    <property type="term" value="P:defense response to virus"/>
    <property type="evidence" value="ECO:0007669"/>
    <property type="project" value="UniProtKB-KW"/>
</dbReference>
<name>A0AAJ1EKC1_9BACT</name>
<accession>A0AAJ1EKC1</accession>
<dbReference type="Proteomes" id="UP001197609">
    <property type="component" value="Unassembled WGS sequence"/>
</dbReference>
<reference evidence="3 4" key="1">
    <citation type="journal article" date="2021" name="bioRxiv">
        <title>Unraveling nitrogen, sulfur and carbon metabolic pathways and microbial community transcriptional responses to substrate deprivation and toxicity stresses in a bioreactor mimicking anoxic brackish coastal sediment conditions.</title>
        <authorList>
            <person name="Martins P.D."/>
            <person name="Echeveste M.J."/>
            <person name="Arshad A."/>
            <person name="Kurth J."/>
            <person name="Ouboter H."/>
            <person name="Jetten M.S.M."/>
            <person name="Welte C.U."/>
        </authorList>
    </citation>
    <scope>NUCLEOTIDE SEQUENCE [LARGE SCALE GENOMIC DNA]</scope>
    <source>
        <strain evidence="3">MAG_38</strain>
    </source>
</reference>
<comment type="caution">
    <text evidence="3">The sequence shown here is derived from an EMBL/GenBank/DDBJ whole genome shotgun (WGS) entry which is preliminary data.</text>
</comment>
<proteinExistence type="predicted"/>
<protein>
    <submittedName>
        <fullName evidence="3">CRISPR-associated RAMP protein</fullName>
    </submittedName>
</protein>
<gene>
    <name evidence="3" type="ORF">K8G79_13150</name>
</gene>
<dbReference type="PANTHER" id="PTHR35579">
    <property type="entry name" value="CRISPR SYSTEM CMS ENDORIBONUCLEASE CSM3"/>
    <property type="match status" value="1"/>
</dbReference>
<dbReference type="InterPro" id="IPR052216">
    <property type="entry name" value="CRISPR_Csm3_endoribonuclease"/>
</dbReference>
<keyword evidence="1" id="KW-0051">Antiviral defense</keyword>
<dbReference type="InterPro" id="IPR013411">
    <property type="entry name" value="CRISPR-assoc_RAMP_Csx7"/>
</dbReference>
<dbReference type="InterPro" id="IPR005537">
    <property type="entry name" value="RAMP_III_fam"/>
</dbReference>